<organism evidence="2 3">
    <name type="scientific">Rotaria sordida</name>
    <dbReference type="NCBI Taxonomy" id="392033"/>
    <lineage>
        <taxon>Eukaryota</taxon>
        <taxon>Metazoa</taxon>
        <taxon>Spiralia</taxon>
        <taxon>Gnathifera</taxon>
        <taxon>Rotifera</taxon>
        <taxon>Eurotatoria</taxon>
        <taxon>Bdelloidea</taxon>
        <taxon>Philodinida</taxon>
        <taxon>Philodinidae</taxon>
        <taxon>Rotaria</taxon>
    </lineage>
</organism>
<reference evidence="2" key="1">
    <citation type="submission" date="2021-02" db="EMBL/GenBank/DDBJ databases">
        <authorList>
            <person name="Nowell W R."/>
        </authorList>
    </citation>
    <scope>NUCLEOTIDE SEQUENCE</scope>
</reference>
<dbReference type="EMBL" id="CAJNOL010000972">
    <property type="protein sequence ID" value="CAF1253780.1"/>
    <property type="molecule type" value="Genomic_DNA"/>
</dbReference>
<comment type="caution">
    <text evidence="2">The sequence shown here is derived from an EMBL/GenBank/DDBJ whole genome shotgun (WGS) entry which is preliminary data.</text>
</comment>
<dbReference type="EMBL" id="CAJNOH010000543">
    <property type="protein sequence ID" value="CAF1070699.1"/>
    <property type="molecule type" value="Genomic_DNA"/>
</dbReference>
<accession>A0A815AF48</accession>
<evidence type="ECO:0000313" key="2">
    <source>
        <dbReference type="EMBL" id="CAF1253780.1"/>
    </source>
</evidence>
<dbReference type="Proteomes" id="UP000663854">
    <property type="component" value="Unassembled WGS sequence"/>
</dbReference>
<protein>
    <submittedName>
        <fullName evidence="2">Uncharacterized protein</fullName>
    </submittedName>
</protein>
<keyword evidence="3" id="KW-1185">Reference proteome</keyword>
<proteinExistence type="predicted"/>
<dbReference type="Proteomes" id="UP000663870">
    <property type="component" value="Unassembled WGS sequence"/>
</dbReference>
<sequence>MNSFRCSEDGKLIFHAYEFDELVSFKTQIIQEINIDFIENSEQQDILLNKINDELDSTSMINNEERTVNCKLAEQCISNPYENGTIKSNDQSSISIKYVILICLSHLTTL</sequence>
<evidence type="ECO:0000313" key="1">
    <source>
        <dbReference type="EMBL" id="CAF1070699.1"/>
    </source>
</evidence>
<evidence type="ECO:0000313" key="3">
    <source>
        <dbReference type="Proteomes" id="UP000663870"/>
    </source>
</evidence>
<gene>
    <name evidence="2" type="ORF">JXQ802_LOCUS27119</name>
    <name evidence="1" type="ORF">PYM288_LOCUS18143</name>
</gene>
<dbReference type="AlphaFoldDB" id="A0A815AF48"/>
<name>A0A815AF48_9BILA</name>